<feature type="non-terminal residue" evidence="1">
    <location>
        <position position="1"/>
    </location>
</feature>
<comment type="caution">
    <text evidence="1">The sequence shown here is derived from an EMBL/GenBank/DDBJ whole genome shotgun (WGS) entry which is preliminary data.</text>
</comment>
<proteinExistence type="predicted"/>
<gene>
    <name evidence="1" type="ORF">KIPB_012164</name>
</gene>
<name>A0A9K3D6W1_9EUKA</name>
<reference evidence="1 2" key="1">
    <citation type="journal article" date="2018" name="PLoS ONE">
        <title>The draft genome of Kipferlia bialata reveals reductive genome evolution in fornicate parasites.</title>
        <authorList>
            <person name="Tanifuji G."/>
            <person name="Takabayashi S."/>
            <person name="Kume K."/>
            <person name="Takagi M."/>
            <person name="Nakayama T."/>
            <person name="Kamikawa R."/>
            <person name="Inagaki Y."/>
            <person name="Hashimoto T."/>
        </authorList>
    </citation>
    <scope>NUCLEOTIDE SEQUENCE [LARGE SCALE GENOMIC DNA]</scope>
    <source>
        <strain evidence="1">NY0173</strain>
    </source>
</reference>
<evidence type="ECO:0000313" key="2">
    <source>
        <dbReference type="Proteomes" id="UP000265618"/>
    </source>
</evidence>
<dbReference type="Proteomes" id="UP000265618">
    <property type="component" value="Unassembled WGS sequence"/>
</dbReference>
<protein>
    <submittedName>
        <fullName evidence="1">Uncharacterized protein</fullName>
    </submittedName>
</protein>
<evidence type="ECO:0000313" key="1">
    <source>
        <dbReference type="EMBL" id="GIQ89642.1"/>
    </source>
</evidence>
<organism evidence="1 2">
    <name type="scientific">Kipferlia bialata</name>
    <dbReference type="NCBI Taxonomy" id="797122"/>
    <lineage>
        <taxon>Eukaryota</taxon>
        <taxon>Metamonada</taxon>
        <taxon>Carpediemonas-like organisms</taxon>
        <taxon>Kipferlia</taxon>
    </lineage>
</organism>
<keyword evidence="2" id="KW-1185">Reference proteome</keyword>
<accession>A0A9K3D6W1</accession>
<sequence length="115" mass="12040">NAGRQDAGCYTLPLLPAPDAPGEWEGVTAGEGAKWTGPSAIVGTAFVDATLTVLRLHTTSARALPVRLLRYGAIALLETLDKPAIVGVLPKHVSIVGVLPKHLEVPLGTRLWSIS</sequence>
<dbReference type="AlphaFoldDB" id="A0A9K3D6W1"/>
<dbReference type="EMBL" id="BDIP01005266">
    <property type="protein sequence ID" value="GIQ89642.1"/>
    <property type="molecule type" value="Genomic_DNA"/>
</dbReference>